<feature type="compositionally biased region" description="Pro residues" evidence="1">
    <location>
        <begin position="18"/>
        <end position="30"/>
    </location>
</feature>
<reference evidence="2" key="1">
    <citation type="submission" date="2022-07" db="EMBL/GenBank/DDBJ databases">
        <title>Phylogenomic reconstructions and comparative analyses of Kickxellomycotina fungi.</title>
        <authorList>
            <person name="Reynolds N.K."/>
            <person name="Stajich J.E."/>
            <person name="Barry K."/>
            <person name="Grigoriev I.V."/>
            <person name="Crous P."/>
            <person name="Smith M.E."/>
        </authorList>
    </citation>
    <scope>NUCLEOTIDE SEQUENCE</scope>
    <source>
        <strain evidence="2">NBRC 105414</strain>
    </source>
</reference>
<dbReference type="EMBL" id="JANBUL010000031">
    <property type="protein sequence ID" value="KAJ2784202.1"/>
    <property type="molecule type" value="Genomic_DNA"/>
</dbReference>
<evidence type="ECO:0000313" key="2">
    <source>
        <dbReference type="EMBL" id="KAJ2784202.1"/>
    </source>
</evidence>
<dbReference type="Proteomes" id="UP001140217">
    <property type="component" value="Unassembled WGS sequence"/>
</dbReference>
<comment type="caution">
    <text evidence="2">The sequence shown here is derived from an EMBL/GenBank/DDBJ whole genome shotgun (WGS) entry which is preliminary data.</text>
</comment>
<name>A0A9W8HFK1_9FUNG</name>
<evidence type="ECO:0000313" key="3">
    <source>
        <dbReference type="Proteomes" id="UP001140217"/>
    </source>
</evidence>
<accession>A0A9W8HFK1</accession>
<feature type="region of interest" description="Disordered" evidence="1">
    <location>
        <begin position="242"/>
        <end position="270"/>
    </location>
</feature>
<feature type="region of interest" description="Disordered" evidence="1">
    <location>
        <begin position="301"/>
        <end position="403"/>
    </location>
</feature>
<gene>
    <name evidence="2" type="ORF">H4R18_001257</name>
</gene>
<feature type="compositionally biased region" description="Pro residues" evidence="1">
    <location>
        <begin position="388"/>
        <end position="397"/>
    </location>
</feature>
<organism evidence="2 3">
    <name type="scientific">Coemansia javaensis</name>
    <dbReference type="NCBI Taxonomy" id="2761396"/>
    <lineage>
        <taxon>Eukaryota</taxon>
        <taxon>Fungi</taxon>
        <taxon>Fungi incertae sedis</taxon>
        <taxon>Zoopagomycota</taxon>
        <taxon>Kickxellomycotina</taxon>
        <taxon>Kickxellomycetes</taxon>
        <taxon>Kickxellales</taxon>
        <taxon>Kickxellaceae</taxon>
        <taxon>Coemansia</taxon>
    </lineage>
</organism>
<proteinExistence type="predicted"/>
<dbReference type="PANTHER" id="PTHR48125">
    <property type="entry name" value="LP07818P1"/>
    <property type="match status" value="1"/>
</dbReference>
<feature type="region of interest" description="Disordered" evidence="1">
    <location>
        <begin position="1"/>
        <end position="56"/>
    </location>
</feature>
<sequence length="403" mass="40676">MGPPGLSRAKLSRAKLPGPKPPSAKPPAPEPAATAAQEEPAAAAATAAQEPPAPAPAPFGVPTTLYLAIAPDIFGQSSTLAVIEHVERVTGSLPARVHYEEENRRIAVSCRSARDTKLVLARPLRLQAAVYFWSRRNGTTYHPVLVAPTASGRLDGYKGACAAAGIAPVFPAPLVINGVETEYMTWSMAVGKGAALPTELAMGGKVLAKIHPYGAEQVCAHCYCIRSHWCAFHPPVPDAVRRRGAPAEPESPFVHYPTANNPSAPPAALSPPSLLGSSALPEAAAAAAAAAAPAQKPPLFASLTTPTATPVPPPLIAPGATAGSAPARPAQRRTKAKPSPATSPSPLPLPQKGSQAAATTSAATTTPPATPAATDDPAPAASAAAATHPPPLLPAVPPAASSG</sequence>
<keyword evidence="3" id="KW-1185">Reference proteome</keyword>
<evidence type="ECO:0000256" key="1">
    <source>
        <dbReference type="SAM" id="MobiDB-lite"/>
    </source>
</evidence>
<feature type="compositionally biased region" description="Low complexity" evidence="1">
    <location>
        <begin position="31"/>
        <end position="50"/>
    </location>
</feature>
<dbReference type="PANTHER" id="PTHR48125:SF12">
    <property type="entry name" value="AT HOOK TRANSCRIPTION FACTOR FAMILY-RELATED"/>
    <property type="match status" value="1"/>
</dbReference>
<protein>
    <submittedName>
        <fullName evidence="2">Uncharacterized protein</fullName>
    </submittedName>
</protein>
<feature type="compositionally biased region" description="Low complexity" evidence="1">
    <location>
        <begin position="356"/>
        <end position="387"/>
    </location>
</feature>
<dbReference type="AlphaFoldDB" id="A0A9W8HFK1"/>